<feature type="domain" description="Peptidase M43 pregnancy-associated plasma-A" evidence="10">
    <location>
        <begin position="183"/>
        <end position="268"/>
    </location>
</feature>
<organism evidence="11 12">
    <name type="scientific">Mycena venus</name>
    <dbReference type="NCBI Taxonomy" id="2733690"/>
    <lineage>
        <taxon>Eukaryota</taxon>
        <taxon>Fungi</taxon>
        <taxon>Dikarya</taxon>
        <taxon>Basidiomycota</taxon>
        <taxon>Agaricomycotina</taxon>
        <taxon>Agaricomycetes</taxon>
        <taxon>Agaricomycetidae</taxon>
        <taxon>Agaricales</taxon>
        <taxon>Marasmiineae</taxon>
        <taxon>Mycenaceae</taxon>
        <taxon>Mycena</taxon>
    </lineage>
</organism>
<evidence type="ECO:0000256" key="3">
    <source>
        <dbReference type="ARBA" id="ARBA00022723"/>
    </source>
</evidence>
<reference evidence="11" key="1">
    <citation type="submission" date="2020-05" db="EMBL/GenBank/DDBJ databases">
        <title>Mycena genomes resolve the evolution of fungal bioluminescence.</title>
        <authorList>
            <person name="Tsai I.J."/>
        </authorList>
    </citation>
    <scope>NUCLEOTIDE SEQUENCE</scope>
    <source>
        <strain evidence="11">CCC161011</strain>
    </source>
</reference>
<dbReference type="GO" id="GO:0046872">
    <property type="term" value="F:metal ion binding"/>
    <property type="evidence" value="ECO:0007669"/>
    <property type="project" value="UniProtKB-KW"/>
</dbReference>
<evidence type="ECO:0000256" key="9">
    <source>
        <dbReference type="SAM" id="MobiDB-lite"/>
    </source>
</evidence>
<dbReference type="Pfam" id="PF05572">
    <property type="entry name" value="Peptidase_M43"/>
    <property type="match status" value="1"/>
</dbReference>
<dbReference type="SUPFAM" id="SSF55486">
    <property type="entry name" value="Metalloproteases ('zincins'), catalytic domain"/>
    <property type="match status" value="1"/>
</dbReference>
<sequence>MRYPTPLAPAGSHVSSNDQHAIRAQYALDRRALVPRADPPTCANNAPATANLNLHWHVVYANETYDGGFLPDDQIAAQMAFLNSEWGKFAPLTFTLVNTTRTLNEDGFNYAREKVSDIRTGVVTALHTGGALDINVYSVSFELVPDLRGFSSFPWDFKNNTVDDGIFIKWNSLPGGSLKSNGGSLVHEVGHWLGLYHTWQDGCTSPNDEVDDTPAEDPQNAGRGLQTCPASFDSCPTMPGQDPIHNYMTYASDDCRTEFTKGQVARLLDQSTTYRSLKLACPTSASINGSSSSGSASAPASSGSSAPSTTGNQTQTTTGTPGTGGALSLSATQSWTMVAGMVALVCMSVGLV</sequence>
<dbReference type="AlphaFoldDB" id="A0A8H6Y624"/>
<dbReference type="Proteomes" id="UP000620124">
    <property type="component" value="Unassembled WGS sequence"/>
</dbReference>
<dbReference type="Gene3D" id="3.40.390.10">
    <property type="entry name" value="Collagenase (Catalytic Domain)"/>
    <property type="match status" value="1"/>
</dbReference>
<evidence type="ECO:0000256" key="4">
    <source>
        <dbReference type="ARBA" id="ARBA00022729"/>
    </source>
</evidence>
<evidence type="ECO:0000259" key="10">
    <source>
        <dbReference type="Pfam" id="PF05572"/>
    </source>
</evidence>
<keyword evidence="2" id="KW-0645">Protease</keyword>
<name>A0A8H6Y624_9AGAR</name>
<dbReference type="PANTHER" id="PTHR47466:SF1">
    <property type="entry name" value="METALLOPROTEASE MEP1 (AFU_ORTHOLOGUE AFUA_1G07730)-RELATED"/>
    <property type="match status" value="1"/>
</dbReference>
<dbReference type="InterPro" id="IPR024079">
    <property type="entry name" value="MetalloPept_cat_dom_sf"/>
</dbReference>
<protein>
    <recommendedName>
        <fullName evidence="10">Peptidase M43 pregnancy-associated plasma-A domain-containing protein</fullName>
    </recommendedName>
</protein>
<evidence type="ECO:0000256" key="8">
    <source>
        <dbReference type="ARBA" id="ARBA00023157"/>
    </source>
</evidence>
<dbReference type="CDD" id="cd04275">
    <property type="entry name" value="ZnMc_pappalysin_like"/>
    <property type="match status" value="1"/>
</dbReference>
<gene>
    <name evidence="11" type="ORF">MVEN_01079600</name>
</gene>
<dbReference type="InterPro" id="IPR008754">
    <property type="entry name" value="Peptidase_M43"/>
</dbReference>
<evidence type="ECO:0000256" key="7">
    <source>
        <dbReference type="ARBA" id="ARBA00023049"/>
    </source>
</evidence>
<keyword evidence="12" id="KW-1185">Reference proteome</keyword>
<feature type="region of interest" description="Disordered" evidence="9">
    <location>
        <begin position="204"/>
        <end position="227"/>
    </location>
</feature>
<evidence type="ECO:0000256" key="1">
    <source>
        <dbReference type="ARBA" id="ARBA00008721"/>
    </source>
</evidence>
<dbReference type="PANTHER" id="PTHR47466">
    <property type="match status" value="1"/>
</dbReference>
<keyword evidence="7" id="KW-0482">Metalloprotease</keyword>
<keyword evidence="5" id="KW-0378">Hydrolase</keyword>
<evidence type="ECO:0000313" key="12">
    <source>
        <dbReference type="Proteomes" id="UP000620124"/>
    </source>
</evidence>
<dbReference type="EMBL" id="JACAZI010000008">
    <property type="protein sequence ID" value="KAF7353933.1"/>
    <property type="molecule type" value="Genomic_DNA"/>
</dbReference>
<evidence type="ECO:0000256" key="5">
    <source>
        <dbReference type="ARBA" id="ARBA00022801"/>
    </source>
</evidence>
<keyword evidence="4" id="KW-0732">Signal</keyword>
<accession>A0A8H6Y624</accession>
<dbReference type="GO" id="GO:0008237">
    <property type="term" value="F:metallopeptidase activity"/>
    <property type="evidence" value="ECO:0007669"/>
    <property type="project" value="UniProtKB-KW"/>
</dbReference>
<feature type="region of interest" description="Disordered" evidence="9">
    <location>
        <begin position="285"/>
        <end position="325"/>
    </location>
</feature>
<comment type="caution">
    <text evidence="11">The sequence shown here is derived from an EMBL/GenBank/DDBJ whole genome shotgun (WGS) entry which is preliminary data.</text>
</comment>
<proteinExistence type="inferred from homology"/>
<evidence type="ECO:0000256" key="6">
    <source>
        <dbReference type="ARBA" id="ARBA00022833"/>
    </source>
</evidence>
<evidence type="ECO:0000256" key="2">
    <source>
        <dbReference type="ARBA" id="ARBA00022670"/>
    </source>
</evidence>
<feature type="compositionally biased region" description="Low complexity" evidence="9">
    <location>
        <begin position="285"/>
        <end position="320"/>
    </location>
</feature>
<evidence type="ECO:0000313" key="11">
    <source>
        <dbReference type="EMBL" id="KAF7353933.1"/>
    </source>
</evidence>
<dbReference type="OrthoDB" id="536211at2759"/>
<keyword evidence="6" id="KW-0862">Zinc</keyword>
<keyword evidence="3" id="KW-0479">Metal-binding</keyword>
<comment type="similarity">
    <text evidence="1">Belongs to the peptidase M43B family.</text>
</comment>
<dbReference type="GO" id="GO:0006508">
    <property type="term" value="P:proteolysis"/>
    <property type="evidence" value="ECO:0007669"/>
    <property type="project" value="UniProtKB-KW"/>
</dbReference>
<keyword evidence="8" id="KW-1015">Disulfide bond</keyword>